<proteinExistence type="predicted"/>
<organism evidence="4 5">
    <name type="scientific">Phycomyces blakesleeanus (strain ATCC 8743b / DSM 1359 / FGSC 10004 / NBRC 33097 / NRRL 1555)</name>
    <dbReference type="NCBI Taxonomy" id="763407"/>
    <lineage>
        <taxon>Eukaryota</taxon>
        <taxon>Fungi</taxon>
        <taxon>Fungi incertae sedis</taxon>
        <taxon>Mucoromycota</taxon>
        <taxon>Mucoromycotina</taxon>
        <taxon>Mucoromycetes</taxon>
        <taxon>Mucorales</taxon>
        <taxon>Phycomycetaceae</taxon>
        <taxon>Phycomyces</taxon>
    </lineage>
</organism>
<feature type="domain" description="Yeast cell wall synthesis Kre9/Knh1-like N-terminal" evidence="3">
    <location>
        <begin position="39"/>
        <end position="116"/>
    </location>
</feature>
<evidence type="ECO:0000259" key="3">
    <source>
        <dbReference type="Pfam" id="PF10342"/>
    </source>
</evidence>
<dbReference type="AlphaFoldDB" id="A0A167PG70"/>
<evidence type="ECO:0000256" key="2">
    <source>
        <dbReference type="SAM" id="SignalP"/>
    </source>
</evidence>
<dbReference type="EMBL" id="KV440974">
    <property type="protein sequence ID" value="OAD77854.1"/>
    <property type="molecule type" value="Genomic_DNA"/>
</dbReference>
<gene>
    <name evidence="4" type="ORF">PHYBLDRAFT_141719</name>
</gene>
<dbReference type="Proteomes" id="UP000077315">
    <property type="component" value="Unassembled WGS sequence"/>
</dbReference>
<sequence>MKFLFLSVLIVLTSAAVVLGVPVPPSTGSDALSIKINLPQPGTVWNAGSFQHIDWKNPQDHASYYNITLYKGEKIPNAYERVLVKDIAADLEFARIHVSEDVVPGDDYWIEIGSGKLKTFVKYLTIKAADSSYNDSSEGSDYPSSEELQKINELPLFGSNGF</sequence>
<dbReference type="RefSeq" id="XP_018295894.1">
    <property type="nucleotide sequence ID" value="XM_018430650.1"/>
</dbReference>
<dbReference type="Pfam" id="PF10342">
    <property type="entry name" value="Kre9_KNH"/>
    <property type="match status" value="1"/>
</dbReference>
<keyword evidence="5" id="KW-1185">Reference proteome</keyword>
<dbReference type="InParanoid" id="A0A167PG70"/>
<dbReference type="OrthoDB" id="10387665at2759"/>
<dbReference type="GeneID" id="28991556"/>
<accession>A0A167PG70</accession>
<feature type="signal peptide" evidence="2">
    <location>
        <begin position="1"/>
        <end position="20"/>
    </location>
</feature>
<feature type="chain" id="PRO_5007891143" description="Yeast cell wall synthesis Kre9/Knh1-like N-terminal domain-containing protein" evidence="2">
    <location>
        <begin position="21"/>
        <end position="162"/>
    </location>
</feature>
<name>A0A167PG70_PHYB8</name>
<evidence type="ECO:0000313" key="5">
    <source>
        <dbReference type="Proteomes" id="UP000077315"/>
    </source>
</evidence>
<reference evidence="5" key="1">
    <citation type="submission" date="2015-06" db="EMBL/GenBank/DDBJ databases">
        <title>Expansion of signal transduction pathways in fungi by whole-genome duplication.</title>
        <authorList>
            <consortium name="DOE Joint Genome Institute"/>
            <person name="Corrochano L.M."/>
            <person name="Kuo A."/>
            <person name="Marcet-Houben M."/>
            <person name="Polaino S."/>
            <person name="Salamov A."/>
            <person name="Villalobos J.M."/>
            <person name="Alvarez M.I."/>
            <person name="Avalos J."/>
            <person name="Benito E.P."/>
            <person name="Benoit I."/>
            <person name="Burger G."/>
            <person name="Camino L.P."/>
            <person name="Canovas D."/>
            <person name="Cerda-Olmedo E."/>
            <person name="Cheng J.-F."/>
            <person name="Dominguez A."/>
            <person name="Elias M."/>
            <person name="Eslava A.P."/>
            <person name="Glaser F."/>
            <person name="Grimwood J."/>
            <person name="Gutierrez G."/>
            <person name="Heitman J."/>
            <person name="Henrissat B."/>
            <person name="Iturriaga E.A."/>
            <person name="Lang B.F."/>
            <person name="Lavin J.L."/>
            <person name="Lee S."/>
            <person name="Li W."/>
            <person name="Lindquist E."/>
            <person name="Lopez-Garcia S."/>
            <person name="Luque E.M."/>
            <person name="Marcos A.T."/>
            <person name="Martin J."/>
            <person name="McCluskey K."/>
            <person name="Medina H.R."/>
            <person name="Miralles-Duran A."/>
            <person name="Miyazaki A."/>
            <person name="Munoz-Torres E."/>
            <person name="Oguiza J.A."/>
            <person name="Ohm R."/>
            <person name="Olmedo M."/>
            <person name="Orejas M."/>
            <person name="Ortiz-Castellanos L."/>
            <person name="Pisabarro A.G."/>
            <person name="Rodriguez-Romero J."/>
            <person name="Ruiz-Herrera J."/>
            <person name="Ruiz-Vazquez R."/>
            <person name="Sanz C."/>
            <person name="Schackwitz W."/>
            <person name="Schmutz J."/>
            <person name="Shahriari M."/>
            <person name="Shelest E."/>
            <person name="Silva-Franco F."/>
            <person name="Soanes D."/>
            <person name="Syed K."/>
            <person name="Tagua V.G."/>
            <person name="Talbot N.J."/>
            <person name="Thon M."/>
            <person name="De vries R.P."/>
            <person name="Wiebenga A."/>
            <person name="Yadav J.S."/>
            <person name="Braun E.L."/>
            <person name="Baker S."/>
            <person name="Garre V."/>
            <person name="Horwitz B."/>
            <person name="Torres-Martinez S."/>
            <person name="Idnurm A."/>
            <person name="Herrera-Estrella A."/>
            <person name="Gabaldon T."/>
            <person name="Grigoriev I.V."/>
        </authorList>
    </citation>
    <scope>NUCLEOTIDE SEQUENCE [LARGE SCALE GENOMIC DNA]</scope>
    <source>
        <strain evidence="5">NRRL 1555(-)</strain>
    </source>
</reference>
<dbReference type="InterPro" id="IPR018466">
    <property type="entry name" value="Kre9/Knh1-like_N"/>
</dbReference>
<keyword evidence="1 2" id="KW-0732">Signal</keyword>
<dbReference type="VEuPathDB" id="FungiDB:PHYBLDRAFT_141719"/>
<evidence type="ECO:0000313" key="4">
    <source>
        <dbReference type="EMBL" id="OAD77854.1"/>
    </source>
</evidence>
<evidence type="ECO:0000256" key="1">
    <source>
        <dbReference type="ARBA" id="ARBA00022729"/>
    </source>
</evidence>
<protein>
    <recommendedName>
        <fullName evidence="3">Yeast cell wall synthesis Kre9/Knh1-like N-terminal domain-containing protein</fullName>
    </recommendedName>
</protein>